<dbReference type="RefSeq" id="WP_151443267.1">
    <property type="nucleotide sequence ID" value="NZ_CABVOU010000030.1"/>
</dbReference>
<name>A0A5K1I646_9GAMM</name>
<organism evidence="2 3">
    <name type="scientific">Halomonas lysinitropha</name>
    <dbReference type="NCBI Taxonomy" id="2607506"/>
    <lineage>
        <taxon>Bacteria</taxon>
        <taxon>Pseudomonadati</taxon>
        <taxon>Pseudomonadota</taxon>
        <taxon>Gammaproteobacteria</taxon>
        <taxon>Oceanospirillales</taxon>
        <taxon>Halomonadaceae</taxon>
        <taxon>Halomonas</taxon>
    </lineage>
</organism>
<dbReference type="PANTHER" id="PTHR12526">
    <property type="entry name" value="GLYCOSYLTRANSFERASE"/>
    <property type="match status" value="1"/>
</dbReference>
<dbReference type="AlphaFoldDB" id="A0A5K1I646"/>
<evidence type="ECO:0000313" key="3">
    <source>
        <dbReference type="Proteomes" id="UP000326725"/>
    </source>
</evidence>
<dbReference type="SUPFAM" id="SSF53756">
    <property type="entry name" value="UDP-Glycosyltransferase/glycogen phosphorylase"/>
    <property type="match status" value="2"/>
</dbReference>
<dbReference type="Pfam" id="PF00534">
    <property type="entry name" value="Glycos_transf_1"/>
    <property type="match status" value="1"/>
</dbReference>
<dbReference type="InterPro" id="IPR001296">
    <property type="entry name" value="Glyco_trans_1"/>
</dbReference>
<gene>
    <name evidence="2" type="ORF">HALO32_01594</name>
</gene>
<keyword evidence="3" id="KW-1185">Reference proteome</keyword>
<reference evidence="2 3" key="1">
    <citation type="submission" date="2019-09" db="EMBL/GenBank/DDBJ databases">
        <authorList>
            <person name="Criscuolo A."/>
        </authorList>
    </citation>
    <scope>NUCLEOTIDE SEQUENCE [LARGE SCALE GENOMIC DNA]</scope>
    <source>
        <strain evidence="3">3(2)</strain>
    </source>
</reference>
<protein>
    <submittedName>
        <fullName evidence="2">Glycosyl transferases group 1</fullName>
    </submittedName>
</protein>
<proteinExistence type="predicted"/>
<evidence type="ECO:0000313" key="2">
    <source>
        <dbReference type="EMBL" id="VVZ95523.1"/>
    </source>
</evidence>
<dbReference type="Proteomes" id="UP000326725">
    <property type="component" value="Unassembled WGS sequence"/>
</dbReference>
<evidence type="ECO:0000259" key="1">
    <source>
        <dbReference type="Pfam" id="PF00534"/>
    </source>
</evidence>
<accession>A0A5K1I646</accession>
<keyword evidence="2" id="KW-0808">Transferase</keyword>
<dbReference type="GO" id="GO:0016757">
    <property type="term" value="F:glycosyltransferase activity"/>
    <property type="evidence" value="ECO:0007669"/>
    <property type="project" value="InterPro"/>
</dbReference>
<sequence>MKHLKLLVYGDVNLNIMDGSSVWLAELLRLLASDPRVELDFLHKAPDQGGPLNEQVRAIPGINRIEKHPRPMKPEQVVEAIRSLDAEHRYDRVFVRGNIAMGKELIKLLPGRLAYYTLEPFQRLGELTGQEKAEIGEMLSRTAFAVVQSERMRTSYSREFGIPEEHLYILPPLIPPILKNPGFRNRLNSLCYTGKFSEEWGTPGLVDTFKRLKELLPYAKLNIAGNKFHGDLGGRKNDIETFFANDESVNWVGVVSRQESIQLSRNSDIGFALRSNLIDNDDSQELSTKLFEYMSAGKPVILRATKVHRALMGEDYPLFAETPEQAAEKCAKALTDVALYSQAARMSYDAYKRFAKTVNHGGIVERLLQGQKTTILFAGHDLKFLTDTINAYQEDDNFQVLIDQWQGHTKHDETESLAKLEQADIIFCEWGLGNIRWYSHHKKAGQRLVVRIHLQENSQPQYLKEADREKIDRYIFIAPYRYEEFVEMHDLPRERAKLVFNTVHVEKFNLPKHPEAQYTLGFVGIVPWRKRFDKALELFDKLWHKDHRYTLRVKGKLPEDFPWMKTNPNFREELALYDGLYKKIKQAPWCNNVFFDGHGNDMPKWYRKIGYIVSTSDFEGSHQAVAEGMASGAIPLMLPWAGAETVYPKEFVFSDVEEMVGFVMEKELEVDNTSYAYEHFYHEAIVRQLRTQCEMMV</sequence>
<dbReference type="GO" id="GO:1901135">
    <property type="term" value="P:carbohydrate derivative metabolic process"/>
    <property type="evidence" value="ECO:0007669"/>
    <property type="project" value="UniProtKB-ARBA"/>
</dbReference>
<dbReference type="Gene3D" id="3.40.50.2000">
    <property type="entry name" value="Glycogen Phosphorylase B"/>
    <property type="match status" value="2"/>
</dbReference>
<feature type="domain" description="Glycosyl transferase family 1" evidence="1">
    <location>
        <begin position="182"/>
        <end position="353"/>
    </location>
</feature>
<dbReference type="EMBL" id="CABVOU010000030">
    <property type="protein sequence ID" value="VVZ95523.1"/>
    <property type="molecule type" value="Genomic_DNA"/>
</dbReference>